<dbReference type="PANTHER" id="PTHR12215">
    <property type="entry name" value="PHOSPHOPANTETHEINE TRANSFERASE"/>
    <property type="match status" value="1"/>
</dbReference>
<evidence type="ECO:0000256" key="2">
    <source>
        <dbReference type="ARBA" id="ARBA00022679"/>
    </source>
</evidence>
<dbReference type="EMBL" id="QNVT01000016">
    <property type="protein sequence ID" value="REC61329.1"/>
    <property type="molecule type" value="Genomic_DNA"/>
</dbReference>
<proteinExistence type="inferred from homology"/>
<dbReference type="AlphaFoldDB" id="A0A3D9C6G0"/>
<comment type="similarity">
    <text evidence="1">Belongs to the P-Pant transferase superfamily. Gsp/Sfp/HetI/AcpT family.</text>
</comment>
<evidence type="ECO:0000256" key="1">
    <source>
        <dbReference type="ARBA" id="ARBA00010990"/>
    </source>
</evidence>
<dbReference type="InterPro" id="IPR037143">
    <property type="entry name" value="4-PPantetheinyl_Trfase_dom_sf"/>
</dbReference>
<dbReference type="PANTHER" id="PTHR12215:SF10">
    <property type="entry name" value="L-AMINOADIPATE-SEMIALDEHYDE DEHYDROGENASE-PHOSPHOPANTETHEINYL TRANSFERASE"/>
    <property type="match status" value="1"/>
</dbReference>
<protein>
    <submittedName>
        <fullName evidence="4">4-phosphopantetheinyl transferase</fullName>
    </submittedName>
</protein>
<dbReference type="GO" id="GO:0019878">
    <property type="term" value="P:lysine biosynthetic process via aminoadipic acid"/>
    <property type="evidence" value="ECO:0007669"/>
    <property type="project" value="TreeGrafter"/>
</dbReference>
<accession>A0A3D9C6G0</accession>
<dbReference type="GO" id="GO:0000287">
    <property type="term" value="F:magnesium ion binding"/>
    <property type="evidence" value="ECO:0007669"/>
    <property type="project" value="InterPro"/>
</dbReference>
<dbReference type="InterPro" id="IPR050559">
    <property type="entry name" value="P-Pant_transferase_sf"/>
</dbReference>
<sequence length="219" mass="25899">MKDSRNFIEINYTMVTEFFQEKLFDFYMSKMPIPFRKKILKYRKWQDAQASLLGKCLLTSAVLDGDFDRLRDIQFNEYGKPSIPGEFFFNISHSRNVVLIAYGNVQLGIDIEKKEDIQIEDFKTQMTQKEWDSVHSVPHKIEAFYEYWTQKESAIKYVGKGLSIPLKSFEIIKGTHTIIENDLLFFKKIFIDEDYVCNMASKENFNDTQVKIQQIEYSL</sequence>
<dbReference type="InterPro" id="IPR008278">
    <property type="entry name" value="4-PPantetheinyl_Trfase_dom"/>
</dbReference>
<dbReference type="Proteomes" id="UP000256686">
    <property type="component" value="Unassembled WGS sequence"/>
</dbReference>
<feature type="domain" description="4'-phosphopantetheinyl transferase" evidence="3">
    <location>
        <begin position="107"/>
        <end position="182"/>
    </location>
</feature>
<keyword evidence="5" id="KW-1185">Reference proteome</keyword>
<dbReference type="GO" id="GO:0008897">
    <property type="term" value="F:holo-[acyl-carrier-protein] synthase activity"/>
    <property type="evidence" value="ECO:0007669"/>
    <property type="project" value="InterPro"/>
</dbReference>
<dbReference type="Pfam" id="PF01648">
    <property type="entry name" value="ACPS"/>
    <property type="match status" value="1"/>
</dbReference>
<dbReference type="Gene3D" id="3.90.470.20">
    <property type="entry name" value="4'-phosphopantetheinyl transferase domain"/>
    <property type="match status" value="2"/>
</dbReference>
<evidence type="ECO:0000259" key="3">
    <source>
        <dbReference type="Pfam" id="PF01648"/>
    </source>
</evidence>
<dbReference type="GO" id="GO:0005829">
    <property type="term" value="C:cytosol"/>
    <property type="evidence" value="ECO:0007669"/>
    <property type="project" value="TreeGrafter"/>
</dbReference>
<dbReference type="SUPFAM" id="SSF56214">
    <property type="entry name" value="4'-phosphopantetheinyl transferase"/>
    <property type="match status" value="2"/>
</dbReference>
<reference evidence="5" key="1">
    <citation type="submission" date="2018-06" db="EMBL/GenBank/DDBJ databases">
        <authorList>
            <person name="Lum Nde A."/>
            <person name="Hugo C."/>
        </authorList>
    </citation>
    <scope>NUCLEOTIDE SEQUENCE [LARGE SCALE GENOMIC DNA]</scope>
    <source>
        <strain evidence="5">1_F178</strain>
    </source>
</reference>
<name>A0A3D9C6G0_9FLAO</name>
<evidence type="ECO:0000313" key="4">
    <source>
        <dbReference type="EMBL" id="REC61329.1"/>
    </source>
</evidence>
<organism evidence="4 5">
    <name type="scientific">Chryseobacterium pennae</name>
    <dbReference type="NCBI Taxonomy" id="2258962"/>
    <lineage>
        <taxon>Bacteria</taxon>
        <taxon>Pseudomonadati</taxon>
        <taxon>Bacteroidota</taxon>
        <taxon>Flavobacteriia</taxon>
        <taxon>Flavobacteriales</taxon>
        <taxon>Weeksellaceae</taxon>
        <taxon>Chryseobacterium group</taxon>
        <taxon>Chryseobacterium</taxon>
    </lineage>
</organism>
<gene>
    <name evidence="4" type="ORF">DRF65_16575</name>
</gene>
<keyword evidence="2 4" id="KW-0808">Transferase</keyword>
<evidence type="ECO:0000313" key="5">
    <source>
        <dbReference type="Proteomes" id="UP000256686"/>
    </source>
</evidence>
<comment type="caution">
    <text evidence="4">The sequence shown here is derived from an EMBL/GenBank/DDBJ whole genome shotgun (WGS) entry which is preliminary data.</text>
</comment>